<protein>
    <submittedName>
        <fullName evidence="1 2">Uncharacterized protein</fullName>
    </submittedName>
</protein>
<name>B7Q5D8_IXOSC</name>
<reference evidence="2" key="2">
    <citation type="submission" date="2020-05" db="UniProtKB">
        <authorList>
            <consortium name="EnsemblMetazoa"/>
        </authorList>
    </citation>
    <scope>IDENTIFICATION</scope>
    <source>
        <strain evidence="2">wikel</strain>
    </source>
</reference>
<dbReference type="PaxDb" id="6945-B7Q5D8"/>
<evidence type="ECO:0000313" key="3">
    <source>
        <dbReference type="Proteomes" id="UP000001555"/>
    </source>
</evidence>
<dbReference type="AlphaFoldDB" id="B7Q5D8"/>
<keyword evidence="3" id="KW-1185">Reference proteome</keyword>
<dbReference type="EnsemblMetazoa" id="ISCW011142-RA">
    <property type="protein sequence ID" value="ISCW011142-PA"/>
    <property type="gene ID" value="ISCW011142"/>
</dbReference>
<evidence type="ECO:0000313" key="2">
    <source>
        <dbReference type="EnsemblMetazoa" id="ISCW011142-PA"/>
    </source>
</evidence>
<accession>B7Q5D8</accession>
<dbReference type="VEuPathDB" id="VectorBase:ISCI011142"/>
<gene>
    <name evidence="1" type="ORF">IscW_ISCW011142</name>
</gene>
<dbReference type="HOGENOM" id="CLU_2239529_0_0_1"/>
<evidence type="ECO:0000313" key="1">
    <source>
        <dbReference type="EMBL" id="EEC14060.1"/>
    </source>
</evidence>
<dbReference type="EMBL" id="DS860803">
    <property type="protein sequence ID" value="EEC14060.1"/>
    <property type="molecule type" value="Genomic_DNA"/>
</dbReference>
<dbReference type="Proteomes" id="UP000001555">
    <property type="component" value="Unassembled WGS sequence"/>
</dbReference>
<dbReference type="VEuPathDB" id="VectorBase:ISCW011142"/>
<dbReference type="InParanoid" id="B7Q5D8"/>
<organism>
    <name type="scientific">Ixodes scapularis</name>
    <name type="common">Black-legged tick</name>
    <name type="synonym">Deer tick</name>
    <dbReference type="NCBI Taxonomy" id="6945"/>
    <lineage>
        <taxon>Eukaryota</taxon>
        <taxon>Metazoa</taxon>
        <taxon>Ecdysozoa</taxon>
        <taxon>Arthropoda</taxon>
        <taxon>Chelicerata</taxon>
        <taxon>Arachnida</taxon>
        <taxon>Acari</taxon>
        <taxon>Parasitiformes</taxon>
        <taxon>Ixodida</taxon>
        <taxon>Ixodoidea</taxon>
        <taxon>Ixodidae</taxon>
        <taxon>Ixodinae</taxon>
        <taxon>Ixodes</taxon>
    </lineage>
</organism>
<dbReference type="EMBL" id="ABJB010479536">
    <property type="status" value="NOT_ANNOTATED_CDS"/>
    <property type="molecule type" value="Genomic_DNA"/>
</dbReference>
<proteinExistence type="predicted"/>
<sequence length="105" mass="12032">MQFCVSGIESDTRVPSPNQLCDFTVRKWTTDHNMFVDISILDGRNVSEGWVNPRAQLCWLRAPCGHAINCFCDFRRTRCHAWLGLASLVAWPRLFALLSTKQTMD</sequence>
<reference evidence="1 3" key="1">
    <citation type="submission" date="2008-03" db="EMBL/GenBank/DDBJ databases">
        <title>Annotation of Ixodes scapularis.</title>
        <authorList>
            <consortium name="Ixodes scapularis Genome Project Consortium"/>
            <person name="Caler E."/>
            <person name="Hannick L.I."/>
            <person name="Bidwell S."/>
            <person name="Joardar V."/>
            <person name="Thiagarajan M."/>
            <person name="Amedeo P."/>
            <person name="Galinsky K.J."/>
            <person name="Schobel S."/>
            <person name="Inman J."/>
            <person name="Hostetler J."/>
            <person name="Miller J."/>
            <person name="Hammond M."/>
            <person name="Megy K."/>
            <person name="Lawson D."/>
            <person name="Kodira C."/>
            <person name="Sutton G."/>
            <person name="Meyer J."/>
            <person name="Hill C.A."/>
            <person name="Birren B."/>
            <person name="Nene V."/>
            <person name="Collins F."/>
            <person name="Alarcon-Chaidez F."/>
            <person name="Wikel S."/>
            <person name="Strausberg R."/>
        </authorList>
    </citation>
    <scope>NUCLEOTIDE SEQUENCE [LARGE SCALE GENOMIC DNA]</scope>
    <source>
        <strain evidence="3">Wikel</strain>
        <strain evidence="1">Wikel colony</strain>
    </source>
</reference>